<proteinExistence type="predicted"/>
<sequence length="311" mass="33916">MASAVTCTTQSQMTETQRTTYIQAVQSLASEIQSGNVSAVKANTIASVAAQFDSIAGTIQSVAPLIQGSVLTIESIYSLQATDLKSPLDTQFFCSVPGSQLLINISIPQLPPGDYAFTVVHATGGKQPQQMAMILQNDPTGSAQWKLAGVFVRPLTSGGHDGVWYWTQARAYASKKQQWNAFFYYQNAAYLLSPVDFISSPNLEKLQKEMSAVRPDGLPDQEPMKIESNGQIFEITNVHTDGSLGGLDLVVNYKASDVSDPVATRSRNVAVMKALLTQHPELREAFHGLWVYANAENQRPFAIELPMNQIQ</sequence>
<dbReference type="KEGG" id="adin:H7849_09480"/>
<reference evidence="1 2" key="1">
    <citation type="submission" date="2020-08" db="EMBL/GenBank/DDBJ databases">
        <title>Edaphobacter telluris sp. nov. and Acidobacterium dinghuensis sp. nov., two acidobacteria isolated from forest soil.</title>
        <authorList>
            <person name="Fu J."/>
            <person name="Qiu L."/>
        </authorList>
    </citation>
    <scope>NUCLEOTIDE SEQUENCE [LARGE SCALE GENOMIC DNA]</scope>
    <source>
        <strain evidence="1">4Y35</strain>
    </source>
</reference>
<evidence type="ECO:0000313" key="1">
    <source>
        <dbReference type="EMBL" id="QNI34107.1"/>
    </source>
</evidence>
<organism evidence="1 2">
    <name type="scientific">Alloacidobacterium dinghuense</name>
    <dbReference type="NCBI Taxonomy" id="2763107"/>
    <lineage>
        <taxon>Bacteria</taxon>
        <taxon>Pseudomonadati</taxon>
        <taxon>Acidobacteriota</taxon>
        <taxon>Terriglobia</taxon>
        <taxon>Terriglobales</taxon>
        <taxon>Acidobacteriaceae</taxon>
        <taxon>Alloacidobacterium</taxon>
    </lineage>
</organism>
<dbReference type="RefSeq" id="WP_186745995.1">
    <property type="nucleotide sequence ID" value="NZ_CP060394.1"/>
</dbReference>
<dbReference type="EMBL" id="CP060394">
    <property type="protein sequence ID" value="QNI34107.1"/>
    <property type="molecule type" value="Genomic_DNA"/>
</dbReference>
<protein>
    <submittedName>
        <fullName evidence="1">Uncharacterized protein</fullName>
    </submittedName>
</protein>
<keyword evidence="2" id="KW-1185">Reference proteome</keyword>
<gene>
    <name evidence="1" type="ORF">H7849_09480</name>
</gene>
<dbReference type="AlphaFoldDB" id="A0A7G8BNI7"/>
<evidence type="ECO:0000313" key="2">
    <source>
        <dbReference type="Proteomes" id="UP000515312"/>
    </source>
</evidence>
<name>A0A7G8BNI7_9BACT</name>
<accession>A0A7G8BNI7</accession>
<dbReference type="Proteomes" id="UP000515312">
    <property type="component" value="Chromosome"/>
</dbReference>